<accession>A0A9D4HL71</accession>
<reference evidence="1" key="1">
    <citation type="journal article" date="2019" name="bioRxiv">
        <title>The Genome of the Zebra Mussel, Dreissena polymorpha: A Resource for Invasive Species Research.</title>
        <authorList>
            <person name="McCartney M.A."/>
            <person name="Auch B."/>
            <person name="Kono T."/>
            <person name="Mallez S."/>
            <person name="Zhang Y."/>
            <person name="Obille A."/>
            <person name="Becker A."/>
            <person name="Abrahante J.E."/>
            <person name="Garbe J."/>
            <person name="Badalamenti J.P."/>
            <person name="Herman A."/>
            <person name="Mangelson H."/>
            <person name="Liachko I."/>
            <person name="Sullivan S."/>
            <person name="Sone E.D."/>
            <person name="Koren S."/>
            <person name="Silverstein K.A.T."/>
            <person name="Beckman K.B."/>
            <person name="Gohl D.M."/>
        </authorList>
    </citation>
    <scope>NUCLEOTIDE SEQUENCE</scope>
    <source>
        <strain evidence="1">Duluth1</strain>
        <tissue evidence="1">Whole animal</tissue>
    </source>
</reference>
<sequence>MGLNFGPNFNKIINTVRSHLKFTSCDDMLALLILLRDEFEFCFLQVESRRAYWTTQQNCCYFSKPSLASIQCEAFWDWSAKSA</sequence>
<name>A0A9D4HL71_DREPO</name>
<proteinExistence type="predicted"/>
<evidence type="ECO:0000313" key="2">
    <source>
        <dbReference type="Proteomes" id="UP000828390"/>
    </source>
</evidence>
<comment type="caution">
    <text evidence="1">The sequence shown here is derived from an EMBL/GenBank/DDBJ whole genome shotgun (WGS) entry which is preliminary data.</text>
</comment>
<keyword evidence="2" id="KW-1185">Reference proteome</keyword>
<dbReference type="Proteomes" id="UP000828390">
    <property type="component" value="Unassembled WGS sequence"/>
</dbReference>
<reference evidence="1" key="2">
    <citation type="submission" date="2020-11" db="EMBL/GenBank/DDBJ databases">
        <authorList>
            <person name="McCartney M.A."/>
            <person name="Auch B."/>
            <person name="Kono T."/>
            <person name="Mallez S."/>
            <person name="Becker A."/>
            <person name="Gohl D.M."/>
            <person name="Silverstein K.A.T."/>
            <person name="Koren S."/>
            <person name="Bechman K.B."/>
            <person name="Herman A."/>
            <person name="Abrahante J.E."/>
            <person name="Garbe J."/>
        </authorList>
    </citation>
    <scope>NUCLEOTIDE SEQUENCE</scope>
    <source>
        <strain evidence="1">Duluth1</strain>
        <tissue evidence="1">Whole animal</tissue>
    </source>
</reference>
<gene>
    <name evidence="1" type="ORF">DPMN_064616</name>
</gene>
<protein>
    <submittedName>
        <fullName evidence="1">Uncharacterized protein</fullName>
    </submittedName>
</protein>
<dbReference type="EMBL" id="JAIWYP010000013">
    <property type="protein sequence ID" value="KAH3721669.1"/>
    <property type="molecule type" value="Genomic_DNA"/>
</dbReference>
<organism evidence="1 2">
    <name type="scientific">Dreissena polymorpha</name>
    <name type="common">Zebra mussel</name>
    <name type="synonym">Mytilus polymorpha</name>
    <dbReference type="NCBI Taxonomy" id="45954"/>
    <lineage>
        <taxon>Eukaryota</taxon>
        <taxon>Metazoa</taxon>
        <taxon>Spiralia</taxon>
        <taxon>Lophotrochozoa</taxon>
        <taxon>Mollusca</taxon>
        <taxon>Bivalvia</taxon>
        <taxon>Autobranchia</taxon>
        <taxon>Heteroconchia</taxon>
        <taxon>Euheterodonta</taxon>
        <taxon>Imparidentia</taxon>
        <taxon>Neoheterodontei</taxon>
        <taxon>Myida</taxon>
        <taxon>Dreissenoidea</taxon>
        <taxon>Dreissenidae</taxon>
        <taxon>Dreissena</taxon>
    </lineage>
</organism>
<evidence type="ECO:0000313" key="1">
    <source>
        <dbReference type="EMBL" id="KAH3721669.1"/>
    </source>
</evidence>
<dbReference type="AlphaFoldDB" id="A0A9D4HL71"/>